<name>A0A4C1TTY9_EUMVA</name>
<evidence type="ECO:0000313" key="1">
    <source>
        <dbReference type="EMBL" id="GBP17368.1"/>
    </source>
</evidence>
<comment type="caution">
    <text evidence="1">The sequence shown here is derived from an EMBL/GenBank/DDBJ whole genome shotgun (WGS) entry which is preliminary data.</text>
</comment>
<protein>
    <submittedName>
        <fullName evidence="1">Uncharacterized protein</fullName>
    </submittedName>
</protein>
<dbReference type="EMBL" id="BGZK01000086">
    <property type="protein sequence ID" value="GBP17368.1"/>
    <property type="molecule type" value="Genomic_DNA"/>
</dbReference>
<dbReference type="Proteomes" id="UP000299102">
    <property type="component" value="Unassembled WGS sequence"/>
</dbReference>
<organism evidence="1 2">
    <name type="scientific">Eumeta variegata</name>
    <name type="common">Bagworm moth</name>
    <name type="synonym">Eumeta japonica</name>
    <dbReference type="NCBI Taxonomy" id="151549"/>
    <lineage>
        <taxon>Eukaryota</taxon>
        <taxon>Metazoa</taxon>
        <taxon>Ecdysozoa</taxon>
        <taxon>Arthropoda</taxon>
        <taxon>Hexapoda</taxon>
        <taxon>Insecta</taxon>
        <taxon>Pterygota</taxon>
        <taxon>Neoptera</taxon>
        <taxon>Endopterygota</taxon>
        <taxon>Lepidoptera</taxon>
        <taxon>Glossata</taxon>
        <taxon>Ditrysia</taxon>
        <taxon>Tineoidea</taxon>
        <taxon>Psychidae</taxon>
        <taxon>Oiketicinae</taxon>
        <taxon>Eumeta</taxon>
    </lineage>
</organism>
<evidence type="ECO:0000313" key="2">
    <source>
        <dbReference type="Proteomes" id="UP000299102"/>
    </source>
</evidence>
<keyword evidence="2" id="KW-1185">Reference proteome</keyword>
<sequence>MRGRVVVAKDEFVARTFFAPSSVAPGKNALTHILLLSRYCPLVVKRYYVAAAWGWIPVGVTGWGARGCGVGQAPLASSVTRGP</sequence>
<accession>A0A4C1TTY9</accession>
<proteinExistence type="predicted"/>
<gene>
    <name evidence="1" type="ORF">EVAR_17848_1</name>
</gene>
<dbReference type="AlphaFoldDB" id="A0A4C1TTY9"/>
<reference evidence="1 2" key="1">
    <citation type="journal article" date="2019" name="Commun. Biol.">
        <title>The bagworm genome reveals a unique fibroin gene that provides high tensile strength.</title>
        <authorList>
            <person name="Kono N."/>
            <person name="Nakamura H."/>
            <person name="Ohtoshi R."/>
            <person name="Tomita M."/>
            <person name="Numata K."/>
            <person name="Arakawa K."/>
        </authorList>
    </citation>
    <scope>NUCLEOTIDE SEQUENCE [LARGE SCALE GENOMIC DNA]</scope>
</reference>